<keyword evidence="10" id="KW-0067">ATP-binding</keyword>
<evidence type="ECO:0000313" key="22">
    <source>
        <dbReference type="EMBL" id="KAG5385481.1"/>
    </source>
</evidence>
<feature type="transmembrane region" description="Helical" evidence="19">
    <location>
        <begin position="122"/>
        <end position="144"/>
    </location>
</feature>
<evidence type="ECO:0000256" key="4">
    <source>
        <dbReference type="ARBA" id="ARBA00022448"/>
    </source>
</evidence>
<dbReference type="CDD" id="cd10017">
    <property type="entry name" value="B3_DNA"/>
    <property type="match status" value="1"/>
</dbReference>
<keyword evidence="12" id="KW-0805">Transcription regulation</keyword>
<evidence type="ECO:0000256" key="16">
    <source>
        <dbReference type="ARBA" id="ARBA00023242"/>
    </source>
</evidence>
<dbReference type="EMBL" id="JADBGQ010000008">
    <property type="protein sequence ID" value="KAG5385481.1"/>
    <property type="molecule type" value="Genomic_DNA"/>
</dbReference>
<keyword evidence="14 19" id="KW-0472">Membrane</keyword>
<feature type="domain" description="GRF-type" evidence="21">
    <location>
        <begin position="455"/>
        <end position="496"/>
    </location>
</feature>
<feature type="transmembrane region" description="Helical" evidence="19">
    <location>
        <begin position="156"/>
        <end position="175"/>
    </location>
</feature>
<evidence type="ECO:0008006" key="24">
    <source>
        <dbReference type="Google" id="ProtNLM"/>
    </source>
</evidence>
<reference evidence="22 23" key="1">
    <citation type="submission" date="2021-03" db="EMBL/GenBank/DDBJ databases">
        <authorList>
            <person name="King G.J."/>
            <person name="Bancroft I."/>
            <person name="Baten A."/>
            <person name="Bloomfield J."/>
            <person name="Borpatragohain P."/>
            <person name="He Z."/>
            <person name="Irish N."/>
            <person name="Irwin J."/>
            <person name="Liu K."/>
            <person name="Mauleon R.P."/>
            <person name="Moore J."/>
            <person name="Morris R."/>
            <person name="Ostergaard L."/>
            <person name="Wang B."/>
            <person name="Wells R."/>
        </authorList>
    </citation>
    <scope>NUCLEOTIDE SEQUENCE [LARGE SCALE GENOMIC DNA]</scope>
    <source>
        <strain evidence="22">R-o-18</strain>
        <tissue evidence="22">Leaf</tissue>
    </source>
</reference>
<feature type="transmembrane region" description="Helical" evidence="19">
    <location>
        <begin position="53"/>
        <end position="75"/>
    </location>
</feature>
<feature type="transmembrane region" description="Helical" evidence="19">
    <location>
        <begin position="95"/>
        <end position="115"/>
    </location>
</feature>
<keyword evidence="11 19" id="KW-1133">Transmembrane helix</keyword>
<feature type="domain" description="TF-B3" evidence="20">
    <location>
        <begin position="708"/>
        <end position="771"/>
    </location>
</feature>
<evidence type="ECO:0000256" key="13">
    <source>
        <dbReference type="ARBA" id="ARBA00023125"/>
    </source>
</evidence>
<evidence type="ECO:0000256" key="14">
    <source>
        <dbReference type="ARBA" id="ARBA00023136"/>
    </source>
</evidence>
<evidence type="ECO:0000256" key="19">
    <source>
        <dbReference type="SAM" id="Phobius"/>
    </source>
</evidence>
<dbReference type="InterPro" id="IPR009834">
    <property type="entry name" value="Ureide_permease"/>
</dbReference>
<comment type="subcellular location">
    <subcellularLocation>
        <location evidence="2">Membrane</location>
        <topology evidence="2">Multi-pass membrane protein</topology>
    </subcellularLocation>
    <subcellularLocation>
        <location evidence="1">Nucleus</location>
    </subcellularLocation>
</comment>
<evidence type="ECO:0000256" key="18">
    <source>
        <dbReference type="SAM" id="MobiDB-lite"/>
    </source>
</evidence>
<dbReference type="Gene3D" id="2.40.330.10">
    <property type="entry name" value="DNA-binding pseudobarrel domain"/>
    <property type="match status" value="1"/>
</dbReference>
<dbReference type="InterPro" id="IPR030189">
    <property type="entry name" value="UPS_plant"/>
</dbReference>
<keyword evidence="5 19" id="KW-0812">Transmembrane</keyword>
<dbReference type="SUPFAM" id="SSF101936">
    <property type="entry name" value="DNA-binding pseudobarrel domain"/>
    <property type="match status" value="1"/>
</dbReference>
<sequence>MMIMVSAGELGVYVVESKGGAIACITLSLLCLGTWPALLALLERRGRLPQHTYLDYSITNFFAAIFIAFVFGQIGESSPEEAPSFITQLTQIQENWPSVLFALAGGVGLSIGNLATQYALAFVGLSVTEVTSASITVVIGTSVNYFLDNKLNRADVLFSGVACFLVAVCLGSAVHSSNSADVEAKLGKLSVSQEECQRLFGGEEEEMENVKEGTAAFLIALENKRAIKVLGKSMVVGLSITFFAGLCFSLFSPLFNLATNDQWRTLEPGVPKLIVYTAFFYFSLSCFVVAVALNVTFLYKPVLDSPRSSFKGYVNDWNGRGWALLAGLVCGFGNGLQFMGGQAAGYAAADAVQEIVSENIRFACWNAGHVRCSCSASHGLSWEKREAVTLKSFIGLTKEDSQQTMGQDYSYTQPSSSDEFDMTSLLQAEEYLYADEGESSYTPEPEADEGIPRTCYCGNEHVVATSYTPKNPGRRYFSCDNVDDGDCHIWKWWDVAIQEELGEMQTQLRMIKDQFFESDQKVAKLEKIVGALTKKKSMVKYGFAKGVCLLVLSNTDHHLNMNNRTGFVNLMYSQSSVDLESPEPAWFGSQGPDEYGFHPVQPSVESSVHPKDEVPEHEARPVGVKAAKAAGKRKKSGKEEEMSQLEAIMEMKGKLSKQKILERSAVGHVTRVTGGVVGHVTGVTGVFGYLPVGATSSTPLHKQCQETILVNKERNSWNVSLRYSESSGKYYITRGWRKFCLDNRCEIGDLFVFNVVGDGKTTPLMCVCPERKECSEILSKYLSRKSGESSLGGDS</sequence>
<evidence type="ECO:0000256" key="10">
    <source>
        <dbReference type="ARBA" id="ARBA00022840"/>
    </source>
</evidence>
<gene>
    <name evidence="22" type="primary">A09p051510.1_BraROA</name>
    <name evidence="22" type="ORF">IGI04_036951</name>
</gene>
<dbReference type="SMART" id="SM01019">
    <property type="entry name" value="B3"/>
    <property type="match status" value="1"/>
</dbReference>
<comment type="caution">
    <text evidence="22">The sequence shown here is derived from an EMBL/GenBank/DDBJ whole genome shotgun (WGS) entry which is preliminary data.</text>
</comment>
<evidence type="ECO:0000256" key="15">
    <source>
        <dbReference type="ARBA" id="ARBA00023163"/>
    </source>
</evidence>
<dbReference type="PANTHER" id="PTHR31081">
    <property type="entry name" value="UREIDE PERMEASE 1-RELATED-RELATED"/>
    <property type="match status" value="1"/>
</dbReference>
<evidence type="ECO:0000256" key="3">
    <source>
        <dbReference type="ARBA" id="ARBA00005931"/>
    </source>
</evidence>
<name>A0ABQ7LI59_BRACM</name>
<evidence type="ECO:0000256" key="2">
    <source>
        <dbReference type="ARBA" id="ARBA00004141"/>
    </source>
</evidence>
<evidence type="ECO:0000256" key="9">
    <source>
        <dbReference type="ARBA" id="ARBA00022833"/>
    </source>
</evidence>
<dbReference type="InterPro" id="IPR010666">
    <property type="entry name" value="Znf_GRF"/>
</dbReference>
<dbReference type="Pfam" id="PF02362">
    <property type="entry name" value="B3"/>
    <property type="match status" value="1"/>
</dbReference>
<dbReference type="PROSITE" id="PS50863">
    <property type="entry name" value="B3"/>
    <property type="match status" value="1"/>
</dbReference>
<keyword evidence="9" id="KW-0862">Zinc</keyword>
<feature type="transmembrane region" description="Helical" evidence="19">
    <location>
        <begin position="20"/>
        <end position="41"/>
    </location>
</feature>
<keyword evidence="16" id="KW-0539">Nucleus</keyword>
<feature type="compositionally biased region" description="Basic and acidic residues" evidence="18">
    <location>
        <begin position="608"/>
        <end position="620"/>
    </location>
</feature>
<dbReference type="PROSITE" id="PS51999">
    <property type="entry name" value="ZF_GRF"/>
    <property type="match status" value="1"/>
</dbReference>
<evidence type="ECO:0000313" key="23">
    <source>
        <dbReference type="Proteomes" id="UP000823674"/>
    </source>
</evidence>
<keyword evidence="4" id="KW-0813">Transport</keyword>
<keyword evidence="7" id="KW-0547">Nucleotide-binding</keyword>
<keyword evidence="6" id="KW-0479">Metal-binding</keyword>
<dbReference type="InterPro" id="IPR003340">
    <property type="entry name" value="B3_DNA-bd"/>
</dbReference>
<feature type="transmembrane region" description="Helical" evidence="19">
    <location>
        <begin position="274"/>
        <end position="299"/>
    </location>
</feature>
<accession>A0ABQ7LI59</accession>
<dbReference type="Pfam" id="PF05325">
    <property type="entry name" value="DUF730"/>
    <property type="match status" value="1"/>
</dbReference>
<evidence type="ECO:0000256" key="5">
    <source>
        <dbReference type="ARBA" id="ARBA00022692"/>
    </source>
</evidence>
<keyword evidence="13" id="KW-0238">DNA-binding</keyword>
<comment type="similarity">
    <text evidence="3">Belongs to the plant ureide permease (TC 2.A.7.19) family.</text>
</comment>
<evidence type="ECO:0000256" key="17">
    <source>
        <dbReference type="PROSITE-ProRule" id="PRU01343"/>
    </source>
</evidence>
<dbReference type="InterPro" id="IPR007989">
    <property type="entry name" value="DUF730"/>
</dbReference>
<feature type="region of interest" description="Disordered" evidence="18">
    <location>
        <begin position="602"/>
        <end position="641"/>
    </location>
</feature>
<feature type="transmembrane region" description="Helical" evidence="19">
    <location>
        <begin position="234"/>
        <end position="254"/>
    </location>
</feature>
<evidence type="ECO:0000256" key="1">
    <source>
        <dbReference type="ARBA" id="ARBA00004123"/>
    </source>
</evidence>
<dbReference type="Pfam" id="PF07168">
    <property type="entry name" value="Ureide_permease"/>
    <property type="match status" value="1"/>
</dbReference>
<evidence type="ECO:0000259" key="20">
    <source>
        <dbReference type="PROSITE" id="PS50863"/>
    </source>
</evidence>
<organism evidence="22 23">
    <name type="scientific">Brassica rapa subsp. trilocularis</name>
    <dbReference type="NCBI Taxonomy" id="1813537"/>
    <lineage>
        <taxon>Eukaryota</taxon>
        <taxon>Viridiplantae</taxon>
        <taxon>Streptophyta</taxon>
        <taxon>Embryophyta</taxon>
        <taxon>Tracheophyta</taxon>
        <taxon>Spermatophyta</taxon>
        <taxon>Magnoliopsida</taxon>
        <taxon>eudicotyledons</taxon>
        <taxon>Gunneridae</taxon>
        <taxon>Pentapetalae</taxon>
        <taxon>rosids</taxon>
        <taxon>malvids</taxon>
        <taxon>Brassicales</taxon>
        <taxon>Brassicaceae</taxon>
        <taxon>Brassiceae</taxon>
        <taxon>Brassica</taxon>
    </lineage>
</organism>
<evidence type="ECO:0000256" key="11">
    <source>
        <dbReference type="ARBA" id="ARBA00022989"/>
    </source>
</evidence>
<protein>
    <recommendedName>
        <fullName evidence="24">TF-B3 domain-containing protein</fullName>
    </recommendedName>
</protein>
<evidence type="ECO:0000256" key="6">
    <source>
        <dbReference type="ARBA" id="ARBA00022723"/>
    </source>
</evidence>
<keyword evidence="23" id="KW-1185">Reference proteome</keyword>
<dbReference type="InterPro" id="IPR015300">
    <property type="entry name" value="DNA-bd_pseudobarrel_sf"/>
</dbReference>
<dbReference type="Proteomes" id="UP000823674">
    <property type="component" value="Chromosome A09"/>
</dbReference>
<evidence type="ECO:0000256" key="12">
    <source>
        <dbReference type="ARBA" id="ARBA00023015"/>
    </source>
</evidence>
<dbReference type="PANTHER" id="PTHR31081:SF16">
    <property type="entry name" value="UREIDE PERMEASE 5"/>
    <property type="match status" value="1"/>
</dbReference>
<keyword evidence="8 17" id="KW-0863">Zinc-finger</keyword>
<proteinExistence type="inferred from homology"/>
<keyword evidence="15" id="KW-0804">Transcription</keyword>
<evidence type="ECO:0000259" key="21">
    <source>
        <dbReference type="PROSITE" id="PS51999"/>
    </source>
</evidence>
<evidence type="ECO:0000256" key="8">
    <source>
        <dbReference type="ARBA" id="ARBA00022771"/>
    </source>
</evidence>
<evidence type="ECO:0000256" key="7">
    <source>
        <dbReference type="ARBA" id="ARBA00022741"/>
    </source>
</evidence>